<keyword evidence="3 6" id="KW-1133">Transmembrane helix</keyword>
<evidence type="ECO:0000313" key="9">
    <source>
        <dbReference type="Proteomes" id="UP000622533"/>
    </source>
</evidence>
<proteinExistence type="predicted"/>
<accession>A0A8J7CXJ1</accession>
<evidence type="ECO:0000259" key="7">
    <source>
        <dbReference type="Pfam" id="PF04357"/>
    </source>
</evidence>
<sequence length="1850" mass="195425">MTRSPNPGNDHEPRNPRLNLLLLKRSSLVVGIILLGGIAAGVWWARNYVYKDLAPLVQQNLEQLLGRPIKLGRVERFSLSSLRFASLSIPATATDADQLTAKAVDVEFSLLQVILTRKLPLNVTLVQPNVYIQQDRDGRWVTAEVRSAEGTGAIQTELQTLQIVDGNVELSPASAPTKPKGSVVINQFGGVAKFLPDNKGIGYEINGQLTRGGAVKISGETQPKTQQTNLKVIAQSLQASDVSRLIELPIVLQAGQIDADLGVAIPSNPSQIAITGTATPNQVTAQIENIPQKFANSNGRLIFQGQAIALNNLTTNFGKVPIIANGAVNTLTGFNISAQVKPVSAKNLLDTLKISSPVVAIGEVQANIKLQGLLQEPVLSGTASNTKPVQIDRVQFKSVNTDFRLSVSKKTSQLAVSNLKLVPASGGEITGSGQATLNDRVKFNILADGISGDVLARSYGFTPPINVGNVSAKAEITGSLGKQPLALNVSSVQMRPPSGGQILGNGQIQLAPQGNVLFNIQAQNLPGDAIANTNDTSSAIKIGTISANARISGTLGNLRTVVQLQAPTASYPTTGEVVIAQQGQNILLPSAIFNVAGGRITASGRVAQQRWQAFVNAQKLQLNRFPQIPPQFQGVLSNAALNLSGSTSSFQPSTIQATGRANLNVAGGTLNLRNINLDAGRWQAVANASQIQLQQIPPEFQGVLRNAVLNLSGTTASFEPSTIQATGRANLNVAGGTLNLRDINLNAGRWQAVANASQIQLNRFSPQLRGRLSSNVKLTGTTESFQLADIRAAGQIRASQLAQLAQPLTAQFQWNGQQIIVERATTAGVSASGAIAVQLPQTGTPEIASFNLNVLAQNFNLKNTGFQVPGDLALAGLLDFNGQITGTPSTPQATGNIRLRNFNVSNLAFDPVLTGDVNFQAGQGAKLQLAGRQDRIAVNLGADYRPTSFLVKRGGAVTTGRTQGDNLIINAQQFPIALVGSFLPDNRLKPLAGQLSGNLVVNLNNYAVSGDVGIINPRVARVSADEFRGNINYADGAASLTNGQLRLGNSNIALSGNLQTGNDPKFQVQANLNQTRIEQLLQAFNIFDFQDLGSGLESPTLAGAEALNTTPVSLPNADLKTQLEYFSKIETSLAEQQQAGTQKPAALPTLAELTGALSGAITASGSLKSGLNADFNLQGDNWQWGEYAINQVTAKGNFADGVVTLSPLSVGINQGLVAFSGQLGTEELSGNLNIASLPLSLLQPFIEKYPIDVTGQLNATANLQGSLKDPRVNGEASLANATLNQQPVQTGQLKFDYNNARVNFDSTLLLTGTQPIAITGSIPAALPFVAAKPDNNQISVNAKVNNEGLALLNVFTNNQVSWVNGEGEVDVNVQGTLNQPIINGTARVNNATFTAQALSEPLTNVTGTVLFNGDTINVENIQGNYNQGLVTASGILPILTPEQGASNPLSVSIEKQLSFKVPALYEGDVSGNAVIRGTALKPIIGGEIQLSDGKVIIGKSATDTSKSETTSESTTITLNTPETNTNNTVTTPETNTNNTVTTPETSAPTRPNLPVEFADLRLILGDDVRVTTESLLGFVPGGAALSQPLLSFDAKGDLTINGTLAKPLPQGLIRLTGGRLSLFTTEFTLARGYEHTARFTPSLGLDPILDVRLVAIVPEASATSNRILESPLSAEISDASVNNFGTLRTVRVQARATGPASELANNLELTSEPGRSRGEIVALLGGSILNSLSQPGDITQGLTNFASSTILGSLQGTITAIGQAVGFNEFRIFPTPTTNEESRRSSVLDLSAEGVFNVNRNLSVSLSRAFSTNESFRYNVLYRLNDEILVRGSTNLDDENQFLVEYENRF</sequence>
<evidence type="ECO:0000256" key="4">
    <source>
        <dbReference type="ARBA" id="ARBA00023136"/>
    </source>
</evidence>
<dbReference type="EMBL" id="JADEXS010000082">
    <property type="protein sequence ID" value="MBE9022473.1"/>
    <property type="molecule type" value="Genomic_DNA"/>
</dbReference>
<organism evidence="8 9">
    <name type="scientific">Desmonostoc muscorum LEGE 12446</name>
    <dbReference type="NCBI Taxonomy" id="1828758"/>
    <lineage>
        <taxon>Bacteria</taxon>
        <taxon>Bacillati</taxon>
        <taxon>Cyanobacteriota</taxon>
        <taxon>Cyanophyceae</taxon>
        <taxon>Nostocales</taxon>
        <taxon>Nostocaceae</taxon>
        <taxon>Desmonostoc</taxon>
    </lineage>
</organism>
<dbReference type="RefSeq" id="WP_193915169.1">
    <property type="nucleotide sequence ID" value="NZ_JADEXS020000001.1"/>
</dbReference>
<gene>
    <name evidence="8" type="ORF">IQ276_08535</name>
</gene>
<comment type="subcellular location">
    <subcellularLocation>
        <location evidence="1">Membrane</location>
        <topology evidence="1">Single-pass membrane protein</topology>
    </subcellularLocation>
</comment>
<evidence type="ECO:0000256" key="1">
    <source>
        <dbReference type="ARBA" id="ARBA00004167"/>
    </source>
</evidence>
<feature type="domain" description="Translocation and assembly module TamB C-terminal" evidence="7">
    <location>
        <begin position="1420"/>
        <end position="1850"/>
    </location>
</feature>
<feature type="region of interest" description="Disordered" evidence="5">
    <location>
        <begin position="1503"/>
        <end position="1527"/>
    </location>
</feature>
<keyword evidence="4 6" id="KW-0472">Membrane</keyword>
<reference evidence="8" key="1">
    <citation type="submission" date="2020-10" db="EMBL/GenBank/DDBJ databases">
        <authorList>
            <person name="Castelo-Branco R."/>
            <person name="Eusebio N."/>
            <person name="Adriana R."/>
            <person name="Vieira A."/>
            <person name="Brugerolle De Fraissinette N."/>
            <person name="Rezende De Castro R."/>
            <person name="Schneider M.P."/>
            <person name="Vasconcelos V."/>
            <person name="Leao P.N."/>
        </authorList>
    </citation>
    <scope>NUCLEOTIDE SEQUENCE</scope>
    <source>
        <strain evidence="8">LEGE 12446</strain>
    </source>
</reference>
<evidence type="ECO:0000313" key="8">
    <source>
        <dbReference type="EMBL" id="MBE9022473.1"/>
    </source>
</evidence>
<dbReference type="Pfam" id="PF04357">
    <property type="entry name" value="TamB"/>
    <property type="match status" value="2"/>
</dbReference>
<comment type="caution">
    <text evidence="8">The sequence shown here is derived from an EMBL/GenBank/DDBJ whole genome shotgun (WGS) entry which is preliminary data.</text>
</comment>
<keyword evidence="2 6" id="KW-0812">Transmembrane</keyword>
<evidence type="ECO:0000256" key="5">
    <source>
        <dbReference type="SAM" id="MobiDB-lite"/>
    </source>
</evidence>
<dbReference type="InterPro" id="IPR007452">
    <property type="entry name" value="TamB_C"/>
</dbReference>
<dbReference type="Proteomes" id="UP000622533">
    <property type="component" value="Unassembled WGS sequence"/>
</dbReference>
<evidence type="ECO:0000256" key="6">
    <source>
        <dbReference type="SAM" id="Phobius"/>
    </source>
</evidence>
<feature type="domain" description="Translocation and assembly module TamB C-terminal" evidence="7">
    <location>
        <begin position="1213"/>
        <end position="1416"/>
    </location>
</feature>
<feature type="compositionally biased region" description="Low complexity" evidence="5">
    <location>
        <begin position="1533"/>
        <end position="1545"/>
    </location>
</feature>
<name>A0A8J7CXJ1_DESMC</name>
<evidence type="ECO:0000256" key="2">
    <source>
        <dbReference type="ARBA" id="ARBA00022692"/>
    </source>
</evidence>
<dbReference type="PANTHER" id="PTHR34457">
    <property type="entry name" value="EMBRYO DEFECTIVE 2410"/>
    <property type="match status" value="1"/>
</dbReference>
<keyword evidence="9" id="KW-1185">Reference proteome</keyword>
<dbReference type="InterPro" id="IPR053022">
    <property type="entry name" value="Chloroplast_translocon_comp"/>
</dbReference>
<evidence type="ECO:0000256" key="3">
    <source>
        <dbReference type="ARBA" id="ARBA00022989"/>
    </source>
</evidence>
<protein>
    <submittedName>
        <fullName evidence="8">Translocation/assembly module TamB domain-containing protein</fullName>
    </submittedName>
</protein>
<feature type="transmembrane region" description="Helical" evidence="6">
    <location>
        <begin position="27"/>
        <end position="45"/>
    </location>
</feature>
<dbReference type="GO" id="GO:0005886">
    <property type="term" value="C:plasma membrane"/>
    <property type="evidence" value="ECO:0007669"/>
    <property type="project" value="InterPro"/>
</dbReference>
<dbReference type="PANTHER" id="PTHR34457:SF3">
    <property type="entry name" value="PROTEIN TIC236, CHLOROPLASTIC"/>
    <property type="match status" value="1"/>
</dbReference>
<feature type="region of interest" description="Disordered" evidence="5">
    <location>
        <begin position="1533"/>
        <end position="1552"/>
    </location>
</feature>
<dbReference type="GO" id="GO:0009306">
    <property type="term" value="P:protein secretion"/>
    <property type="evidence" value="ECO:0007669"/>
    <property type="project" value="InterPro"/>
</dbReference>